<reference evidence="1" key="1">
    <citation type="submission" date="2014-11" db="EMBL/GenBank/DDBJ databases">
        <authorList>
            <person name="Amaro Gonzalez C."/>
        </authorList>
    </citation>
    <scope>NUCLEOTIDE SEQUENCE</scope>
</reference>
<accession>A0A0E9V935</accession>
<proteinExistence type="predicted"/>
<dbReference type="AlphaFoldDB" id="A0A0E9V935"/>
<dbReference type="EMBL" id="GBXM01034051">
    <property type="protein sequence ID" value="JAH74526.1"/>
    <property type="molecule type" value="Transcribed_RNA"/>
</dbReference>
<protein>
    <submittedName>
        <fullName evidence="1">Uncharacterized protein</fullName>
    </submittedName>
</protein>
<sequence>MMNMRCLKNGKWCFSGFWSRSLLYKSSQVHSMLHVFGKKI</sequence>
<organism evidence="1">
    <name type="scientific">Anguilla anguilla</name>
    <name type="common">European freshwater eel</name>
    <name type="synonym">Muraena anguilla</name>
    <dbReference type="NCBI Taxonomy" id="7936"/>
    <lineage>
        <taxon>Eukaryota</taxon>
        <taxon>Metazoa</taxon>
        <taxon>Chordata</taxon>
        <taxon>Craniata</taxon>
        <taxon>Vertebrata</taxon>
        <taxon>Euteleostomi</taxon>
        <taxon>Actinopterygii</taxon>
        <taxon>Neopterygii</taxon>
        <taxon>Teleostei</taxon>
        <taxon>Anguilliformes</taxon>
        <taxon>Anguillidae</taxon>
        <taxon>Anguilla</taxon>
    </lineage>
</organism>
<reference evidence="1" key="2">
    <citation type="journal article" date="2015" name="Fish Shellfish Immunol.">
        <title>Early steps in the European eel (Anguilla anguilla)-Vibrio vulnificus interaction in the gills: Role of the RtxA13 toxin.</title>
        <authorList>
            <person name="Callol A."/>
            <person name="Pajuelo D."/>
            <person name="Ebbesson L."/>
            <person name="Teles M."/>
            <person name="MacKenzie S."/>
            <person name="Amaro C."/>
        </authorList>
    </citation>
    <scope>NUCLEOTIDE SEQUENCE</scope>
</reference>
<name>A0A0E9V935_ANGAN</name>
<evidence type="ECO:0000313" key="1">
    <source>
        <dbReference type="EMBL" id="JAH74526.1"/>
    </source>
</evidence>